<gene>
    <name evidence="1" type="ORF">K6K41_22070</name>
</gene>
<proteinExistence type="predicted"/>
<protein>
    <submittedName>
        <fullName evidence="1">Uncharacterized protein</fullName>
    </submittedName>
</protein>
<reference evidence="1" key="1">
    <citation type="submission" date="2021-08" db="EMBL/GenBank/DDBJ databases">
        <authorList>
            <person name="Zhang H."/>
            <person name="Xu M."/>
            <person name="Yu Z."/>
            <person name="Yang L."/>
            <person name="Cai Y."/>
        </authorList>
    </citation>
    <scope>NUCLEOTIDE SEQUENCE</scope>
    <source>
        <strain evidence="1">CHL1</strain>
    </source>
</reference>
<dbReference type="KEGG" id="cmet:K6K41_22070"/>
<evidence type="ECO:0000313" key="1">
    <source>
        <dbReference type="EMBL" id="QZN99407.1"/>
    </source>
</evidence>
<organism evidence="1 2">
    <name type="scientific">Chenggangzhangella methanolivorans</name>
    <dbReference type="NCBI Taxonomy" id="1437009"/>
    <lineage>
        <taxon>Bacteria</taxon>
        <taxon>Pseudomonadati</taxon>
        <taxon>Pseudomonadota</taxon>
        <taxon>Alphaproteobacteria</taxon>
        <taxon>Hyphomicrobiales</taxon>
        <taxon>Methylopilaceae</taxon>
        <taxon>Chenggangzhangella</taxon>
    </lineage>
</organism>
<dbReference type="RefSeq" id="WP_261402471.1">
    <property type="nucleotide sequence ID" value="NZ_CP081869.1"/>
</dbReference>
<sequence length="200" mass="21559">MATSTVEAPRGRPRLWSLLALAVLLPAAFAIASWRDVKDLLWAGELSPVAVPAGAAAPYAGARFRLDAFKIVTGERGDPRLKMPPDRALALVRLEAVAERDVGELEWLACALTVLDDRGRRWKPLFLTLTRDVEKAIVPDAQETKGCSGAALAPKPAGTRLLVQEAFLVPRDALASLKPSFSVGSARPEALRFEGAAERR</sequence>
<name>A0A9E6R721_9HYPH</name>
<dbReference type="Proteomes" id="UP000825701">
    <property type="component" value="Chromosome"/>
</dbReference>
<accession>A0A9E6R721</accession>
<dbReference type="AlphaFoldDB" id="A0A9E6R721"/>
<dbReference type="EMBL" id="CP081869">
    <property type="protein sequence ID" value="QZN99407.1"/>
    <property type="molecule type" value="Genomic_DNA"/>
</dbReference>
<keyword evidence="2" id="KW-1185">Reference proteome</keyword>
<evidence type="ECO:0000313" key="2">
    <source>
        <dbReference type="Proteomes" id="UP000825701"/>
    </source>
</evidence>